<feature type="non-terminal residue" evidence="1">
    <location>
        <position position="1"/>
    </location>
</feature>
<proteinExistence type="predicted"/>
<evidence type="ECO:0000313" key="1">
    <source>
        <dbReference type="EMBL" id="SVD50159.1"/>
    </source>
</evidence>
<gene>
    <name evidence="1" type="ORF">METZ01_LOCUS403013</name>
</gene>
<dbReference type="EMBL" id="UINC01154722">
    <property type="protein sequence ID" value="SVD50159.1"/>
    <property type="molecule type" value="Genomic_DNA"/>
</dbReference>
<sequence length="22" mass="2461">IYSSHKLVNKKNAVYLSVVQIG</sequence>
<protein>
    <submittedName>
        <fullName evidence="1">Uncharacterized protein</fullName>
    </submittedName>
</protein>
<name>A0A382VUG4_9ZZZZ</name>
<accession>A0A382VUG4</accession>
<organism evidence="1">
    <name type="scientific">marine metagenome</name>
    <dbReference type="NCBI Taxonomy" id="408172"/>
    <lineage>
        <taxon>unclassified sequences</taxon>
        <taxon>metagenomes</taxon>
        <taxon>ecological metagenomes</taxon>
    </lineage>
</organism>
<reference evidence="1" key="1">
    <citation type="submission" date="2018-05" db="EMBL/GenBank/DDBJ databases">
        <authorList>
            <person name="Lanie J.A."/>
            <person name="Ng W.-L."/>
            <person name="Kazmierczak K.M."/>
            <person name="Andrzejewski T.M."/>
            <person name="Davidsen T.M."/>
            <person name="Wayne K.J."/>
            <person name="Tettelin H."/>
            <person name="Glass J.I."/>
            <person name="Rusch D."/>
            <person name="Podicherti R."/>
            <person name="Tsui H.-C.T."/>
            <person name="Winkler M.E."/>
        </authorList>
    </citation>
    <scope>NUCLEOTIDE SEQUENCE</scope>
</reference>
<dbReference type="AlphaFoldDB" id="A0A382VUG4"/>